<evidence type="ECO:0000256" key="9">
    <source>
        <dbReference type="SAM" id="MobiDB-lite"/>
    </source>
</evidence>
<dbReference type="Pfam" id="PF15967">
    <property type="entry name" value="Nucleoporin_FG2"/>
    <property type="match status" value="1"/>
</dbReference>
<sequence length="599" mass="60635">MSTGFSFGTSTLGSTTVAASGTGAGGGFSFGTGASSNPSVGLNFGTLGSTATPATTSASSGGFGTGLFGSKPAIGFTLGGTSTGLATAITTGLTLGTATTTSASTTGFSLGFSKPAASATPFALPITSTSASGLTLSSALTSTPAASTGFTLNNLGGTTATTTSASTGLSLGGALAGLGGSLFQSTNTATSGLGQNALSLTLGTTAATSTAGNEGLGGIDFSSSSDKKSDKTGTRPEDSKALKDENLPPVICQDVENLQKFVKEQKQVQEEISRMSSKAMLKVQEDIKALKQLLSLAASGLQRNTLNIDKLKIETAQELKNAEIALRTQKTPPGLQHENAAPADYFRILVQQFEVQLQQYRQQIEELENHLATQANNSHIAPQDLSMAMQKIYQTFVALAAQLQSIHENVKVLKEQYLGYRKMFLGDAVDVFEARRAEVKKWQNAPRVTTGPTPFSNIPNAAAVAMAATLTQQQQPATGPQPSLGVSFGTPFGSGIGTGLQSSGLGSSNLGGFGTSSGFGCSTTGASTFGFGTTNKPSGSLSAGFGSSSTSGFNFSNPGITASAGLTFGVSNPASAGFGTGGQLLQLKKPPAGNKRGKR</sequence>
<evidence type="ECO:0000256" key="1">
    <source>
        <dbReference type="ARBA" id="ARBA00004567"/>
    </source>
</evidence>
<evidence type="ECO:0000256" key="8">
    <source>
        <dbReference type="SAM" id="Coils"/>
    </source>
</evidence>
<comment type="subcellular location">
    <subcellularLocation>
        <location evidence="1">Nucleus</location>
        <location evidence="1">Nuclear pore complex</location>
    </subcellularLocation>
</comment>
<dbReference type="OrthoDB" id="2538017at2759"/>
<feature type="region of interest" description="Disordered" evidence="9">
    <location>
        <begin position="213"/>
        <end position="247"/>
    </location>
</feature>
<protein>
    <submittedName>
        <fullName evidence="10">Nucleoporin 58</fullName>
    </submittedName>
</protein>
<evidence type="ECO:0000256" key="3">
    <source>
        <dbReference type="ARBA" id="ARBA00022816"/>
    </source>
</evidence>
<dbReference type="EMBL" id="JACASF010000010">
    <property type="protein sequence ID" value="KAF6453322.1"/>
    <property type="molecule type" value="Genomic_DNA"/>
</dbReference>
<keyword evidence="8" id="KW-0175">Coiled coil</keyword>
<keyword evidence="4" id="KW-0653">Protein transport</keyword>
<accession>A0A7J8G1P1</accession>
<keyword evidence="3" id="KW-0509">mRNA transport</keyword>
<dbReference type="FunCoup" id="A0A7J8G1P1">
    <property type="interactions" value="3231"/>
</dbReference>
<feature type="region of interest" description="Disordered" evidence="9">
    <location>
        <begin position="577"/>
        <end position="599"/>
    </location>
</feature>
<evidence type="ECO:0000313" key="11">
    <source>
        <dbReference type="Proteomes" id="UP000550707"/>
    </source>
</evidence>
<feature type="compositionally biased region" description="Basic and acidic residues" evidence="9">
    <location>
        <begin position="225"/>
        <end position="246"/>
    </location>
</feature>
<dbReference type="AlphaFoldDB" id="A0A7J8G1P1"/>
<keyword evidence="5" id="KW-0811">Translocation</keyword>
<name>A0A7J8G1P1_MOLMO</name>
<evidence type="ECO:0000256" key="7">
    <source>
        <dbReference type="ARBA" id="ARBA00023242"/>
    </source>
</evidence>
<dbReference type="PANTHER" id="PTHR13437">
    <property type="entry name" value="NUCLEOPORIN P58/P45 NUCLEOPORIN-LIKE PROTEIN 1"/>
    <property type="match status" value="1"/>
</dbReference>
<dbReference type="GO" id="GO:0005643">
    <property type="term" value="C:nuclear pore"/>
    <property type="evidence" value="ECO:0007669"/>
    <property type="project" value="UniProtKB-SubCell"/>
</dbReference>
<organism evidence="10 11">
    <name type="scientific">Molossus molossus</name>
    <name type="common">Pallas' mastiff bat</name>
    <name type="synonym">Vespertilio molossus</name>
    <dbReference type="NCBI Taxonomy" id="27622"/>
    <lineage>
        <taxon>Eukaryota</taxon>
        <taxon>Metazoa</taxon>
        <taxon>Chordata</taxon>
        <taxon>Craniata</taxon>
        <taxon>Vertebrata</taxon>
        <taxon>Euteleostomi</taxon>
        <taxon>Mammalia</taxon>
        <taxon>Eutheria</taxon>
        <taxon>Laurasiatheria</taxon>
        <taxon>Chiroptera</taxon>
        <taxon>Yangochiroptera</taxon>
        <taxon>Molossidae</taxon>
        <taxon>Molossus</taxon>
    </lineage>
</organism>
<reference evidence="10 11" key="1">
    <citation type="journal article" date="2020" name="Nature">
        <title>Six reference-quality genomes reveal evolution of bat adaptations.</title>
        <authorList>
            <person name="Jebb D."/>
            <person name="Huang Z."/>
            <person name="Pippel M."/>
            <person name="Hughes G.M."/>
            <person name="Lavrichenko K."/>
            <person name="Devanna P."/>
            <person name="Winkler S."/>
            <person name="Jermiin L.S."/>
            <person name="Skirmuntt E.C."/>
            <person name="Katzourakis A."/>
            <person name="Burkitt-Gray L."/>
            <person name="Ray D.A."/>
            <person name="Sullivan K.A.M."/>
            <person name="Roscito J.G."/>
            <person name="Kirilenko B.M."/>
            <person name="Davalos L.M."/>
            <person name="Corthals A.P."/>
            <person name="Power M.L."/>
            <person name="Jones G."/>
            <person name="Ransome R.D."/>
            <person name="Dechmann D.K.N."/>
            <person name="Locatelli A.G."/>
            <person name="Puechmaille S.J."/>
            <person name="Fedrigo O."/>
            <person name="Jarvis E.D."/>
            <person name="Hiller M."/>
            <person name="Vernes S.C."/>
            <person name="Myers E.W."/>
            <person name="Teeling E.C."/>
        </authorList>
    </citation>
    <scope>NUCLEOTIDE SEQUENCE [LARGE SCALE GENOMIC DNA]</scope>
    <source>
        <strain evidence="10">MMolMol1</strain>
        <tissue evidence="10">Muscle</tissue>
    </source>
</reference>
<keyword evidence="2" id="KW-0813">Transport</keyword>
<dbReference type="GO" id="GO:0017056">
    <property type="term" value="F:structural constituent of nuclear pore"/>
    <property type="evidence" value="ECO:0007669"/>
    <property type="project" value="InterPro"/>
</dbReference>
<dbReference type="Proteomes" id="UP000550707">
    <property type="component" value="Unassembled WGS sequence"/>
</dbReference>
<evidence type="ECO:0000256" key="5">
    <source>
        <dbReference type="ARBA" id="ARBA00023010"/>
    </source>
</evidence>
<dbReference type="Gene3D" id="6.10.140.1350">
    <property type="match status" value="1"/>
</dbReference>
<evidence type="ECO:0000256" key="6">
    <source>
        <dbReference type="ARBA" id="ARBA00023132"/>
    </source>
</evidence>
<feature type="coiled-coil region" evidence="8">
    <location>
        <begin position="350"/>
        <end position="377"/>
    </location>
</feature>
<keyword evidence="7" id="KW-0539">Nucleus</keyword>
<proteinExistence type="predicted"/>
<dbReference type="GO" id="GO:0008139">
    <property type="term" value="F:nuclear localization sequence binding"/>
    <property type="evidence" value="ECO:0007669"/>
    <property type="project" value="InterPro"/>
</dbReference>
<dbReference type="InterPro" id="IPR024882">
    <property type="entry name" value="NUP58/p45/49"/>
</dbReference>
<dbReference type="PANTHER" id="PTHR13437:SF2">
    <property type="entry name" value="NUCLEOPORIN P58_P45"/>
    <property type="match status" value="1"/>
</dbReference>
<dbReference type="GO" id="GO:0051028">
    <property type="term" value="P:mRNA transport"/>
    <property type="evidence" value="ECO:0007669"/>
    <property type="project" value="UniProtKB-KW"/>
</dbReference>
<dbReference type="GO" id="GO:0015031">
    <property type="term" value="P:protein transport"/>
    <property type="evidence" value="ECO:0007669"/>
    <property type="project" value="UniProtKB-KW"/>
</dbReference>
<gene>
    <name evidence="10" type="ORF">HJG59_013410</name>
</gene>
<evidence type="ECO:0000313" key="10">
    <source>
        <dbReference type="EMBL" id="KAF6453322.1"/>
    </source>
</evidence>
<keyword evidence="6" id="KW-0906">Nuclear pore complex</keyword>
<dbReference type="InParanoid" id="A0A7J8G1P1"/>
<comment type="caution">
    <text evidence="10">The sequence shown here is derived from an EMBL/GenBank/DDBJ whole genome shotgun (WGS) entry which is preliminary data.</text>
</comment>
<evidence type="ECO:0000256" key="4">
    <source>
        <dbReference type="ARBA" id="ARBA00022927"/>
    </source>
</evidence>
<keyword evidence="11" id="KW-1185">Reference proteome</keyword>
<evidence type="ECO:0000256" key="2">
    <source>
        <dbReference type="ARBA" id="ARBA00022448"/>
    </source>
</evidence>